<comment type="caution">
    <text evidence="4">The sequence shown here is derived from an EMBL/GenBank/DDBJ whole genome shotgun (WGS) entry which is preliminary data.</text>
</comment>
<dbReference type="PANTHER" id="PTHR31325">
    <property type="entry name" value="OS01G0798800 PROTEIN-RELATED"/>
    <property type="match status" value="1"/>
</dbReference>
<protein>
    <recommendedName>
        <fullName evidence="3">DUF4220 domain-containing protein</fullName>
    </recommendedName>
</protein>
<feature type="transmembrane region" description="Helical" evidence="2">
    <location>
        <begin position="155"/>
        <end position="176"/>
    </location>
</feature>
<evidence type="ECO:0000256" key="2">
    <source>
        <dbReference type="SAM" id="Phobius"/>
    </source>
</evidence>
<dbReference type="InterPro" id="IPR025315">
    <property type="entry name" value="DUF4220"/>
</dbReference>
<keyword evidence="2" id="KW-0812">Transmembrane</keyword>
<reference evidence="4" key="1">
    <citation type="submission" date="2020-05" db="EMBL/GenBank/DDBJ databases">
        <title>WGS assembly of Panicum virgatum.</title>
        <authorList>
            <person name="Lovell J.T."/>
            <person name="Jenkins J."/>
            <person name="Shu S."/>
            <person name="Juenger T.E."/>
            <person name="Schmutz J."/>
        </authorList>
    </citation>
    <scope>NUCLEOTIDE SEQUENCE</scope>
    <source>
        <strain evidence="4">AP13</strain>
    </source>
</reference>
<dbReference type="EMBL" id="CM029041">
    <property type="protein sequence ID" value="KAG2623630.1"/>
    <property type="molecule type" value="Genomic_DNA"/>
</dbReference>
<proteinExistence type="predicted"/>
<dbReference type="InterPro" id="IPR007658">
    <property type="entry name" value="DUF594"/>
</dbReference>
<gene>
    <name evidence="4" type="ORF">PVAP13_3KG071900</name>
</gene>
<feature type="transmembrane region" description="Helical" evidence="2">
    <location>
        <begin position="20"/>
        <end position="43"/>
    </location>
</feature>
<evidence type="ECO:0000259" key="3">
    <source>
        <dbReference type="Pfam" id="PF13968"/>
    </source>
</evidence>
<name>A0A8T0UM35_PANVG</name>
<evidence type="ECO:0000313" key="5">
    <source>
        <dbReference type="Proteomes" id="UP000823388"/>
    </source>
</evidence>
<dbReference type="Pfam" id="PF13968">
    <property type="entry name" value="DUF4220"/>
    <property type="match status" value="1"/>
</dbReference>
<evidence type="ECO:0000256" key="1">
    <source>
        <dbReference type="SAM" id="MobiDB-lite"/>
    </source>
</evidence>
<feature type="transmembrane region" description="Helical" evidence="2">
    <location>
        <begin position="55"/>
        <end position="76"/>
    </location>
</feature>
<sequence>MVDLVDAMIWWDKWQLRVVVVGSLVLQWFLLVARAVNLGPLLVAAPMRKYVIPRLFRTCIWLAYISSDALAIYALATLFNRHARATGDKQPASPLEVLWAPILLIHLGGQRELTAYEIEDNELWTRHTVTLVSQVTVAVYAFYKAWPSTSDDRRLLASAILLFITGFLSFCEKPWALYRARINRLTAVSAMLDEEPDDAGKLGFCCFTTDKLKKDKVHMILSDLSLYAAADDLKQPLNPLDPGEDVLRWLRKAFRLIYTRANMTTPAYVAYHLLLVPSLHAAAIALFATIPSKRRRYDGTDVEVTYILMCLTAALDVLAVCVRGLVHLCLLIAGVPALCETIPEYNLVDSVLRRMRTCPGCLLKCAACVGFSEEFFHFRRRRDRELYAMVKDSLVLDVLKVGKVKALKGLDLSTYRSFAGATENWALGDDLTRVCSTRMRRSLRASFDKSQQEQAGLSAAGPSSSHHHSSSDHELHLRRQLCTQAISNYMVHLLNFRPEMLMTGSRKHLFTRAQRHMKCILAAQDGIRLKLQRKQHLDAADLMKIKHQAQADDDHSTKHRRRYAADLIREACELAEELMGIDNDETRGRLMYRVWVGMLCYSASMCRGYLHAKSLGEGGEFLSVIWLLISLKGGETLADKLQMPETEDGDWDWNVVHTDEVELPVTRDRGEIDSKPIYRFRYYV</sequence>
<feature type="domain" description="DUF4220" evidence="3">
    <location>
        <begin position="61"/>
        <end position="214"/>
    </location>
</feature>
<feature type="transmembrane region" description="Helical" evidence="2">
    <location>
        <begin position="269"/>
        <end position="292"/>
    </location>
</feature>
<keyword evidence="2" id="KW-0472">Membrane</keyword>
<evidence type="ECO:0000313" key="4">
    <source>
        <dbReference type="EMBL" id="KAG2623630.1"/>
    </source>
</evidence>
<dbReference type="Pfam" id="PF04578">
    <property type="entry name" value="DUF594"/>
    <property type="match status" value="1"/>
</dbReference>
<accession>A0A8T0UM35</accession>
<keyword evidence="5" id="KW-1185">Reference proteome</keyword>
<organism evidence="4 5">
    <name type="scientific">Panicum virgatum</name>
    <name type="common">Blackwell switchgrass</name>
    <dbReference type="NCBI Taxonomy" id="38727"/>
    <lineage>
        <taxon>Eukaryota</taxon>
        <taxon>Viridiplantae</taxon>
        <taxon>Streptophyta</taxon>
        <taxon>Embryophyta</taxon>
        <taxon>Tracheophyta</taxon>
        <taxon>Spermatophyta</taxon>
        <taxon>Magnoliopsida</taxon>
        <taxon>Liliopsida</taxon>
        <taxon>Poales</taxon>
        <taxon>Poaceae</taxon>
        <taxon>PACMAD clade</taxon>
        <taxon>Panicoideae</taxon>
        <taxon>Panicodae</taxon>
        <taxon>Paniceae</taxon>
        <taxon>Panicinae</taxon>
        <taxon>Panicum</taxon>
        <taxon>Panicum sect. Hiantes</taxon>
    </lineage>
</organism>
<feature type="region of interest" description="Disordered" evidence="1">
    <location>
        <begin position="445"/>
        <end position="474"/>
    </location>
</feature>
<dbReference type="AlphaFoldDB" id="A0A8T0UM35"/>
<dbReference type="Proteomes" id="UP000823388">
    <property type="component" value="Chromosome 3K"/>
</dbReference>
<keyword evidence="2" id="KW-1133">Transmembrane helix</keyword>